<evidence type="ECO:0008006" key="3">
    <source>
        <dbReference type="Google" id="ProtNLM"/>
    </source>
</evidence>
<keyword evidence="2" id="KW-1185">Reference proteome</keyword>
<comment type="caution">
    <text evidence="1">The sequence shown here is derived from an EMBL/GenBank/DDBJ whole genome shotgun (WGS) entry which is preliminary data.</text>
</comment>
<protein>
    <recommendedName>
        <fullName evidence="3">Response regulator</fullName>
    </recommendedName>
</protein>
<dbReference type="Proteomes" id="UP000241048">
    <property type="component" value="Unassembled WGS sequence"/>
</dbReference>
<dbReference type="RefSeq" id="WP_107000646.1">
    <property type="nucleotide sequence ID" value="NZ_DBFVRN010000067.1"/>
</dbReference>
<gene>
    <name evidence="1" type="ORF">C7U56_06400</name>
</gene>
<accession>A0A2T3FQF4</accession>
<dbReference type="AlphaFoldDB" id="A0A2T3FQF4"/>
<proteinExistence type="predicted"/>
<dbReference type="EMBL" id="PYLO01000002">
    <property type="protein sequence ID" value="PST37527.1"/>
    <property type="molecule type" value="Genomic_DNA"/>
</dbReference>
<evidence type="ECO:0000313" key="2">
    <source>
        <dbReference type="Proteomes" id="UP000241048"/>
    </source>
</evidence>
<reference evidence="1 2" key="1">
    <citation type="submission" date="2018-03" db="EMBL/GenBank/DDBJ databases">
        <title>Lachnoclostridium SNUG30386 gen.nov., sp.nov., isolated from human faeces.</title>
        <authorList>
            <person name="Seo B."/>
            <person name="Jeon K."/>
            <person name="Ko G."/>
        </authorList>
    </citation>
    <scope>NUCLEOTIDE SEQUENCE [LARGE SCALE GENOMIC DNA]</scope>
    <source>
        <strain evidence="1 2">SNUG30386</strain>
    </source>
</reference>
<sequence>MVRVVIYGEKPTDIEGLEKMLREILTENRRWPMIHTYISDLDAYLHFVKGNPYLIMLASVQGRQGVEIVEKIRENNPAASLIWLSDRDNALESWRLHVTAFGVFPTKKEELEEFLAACSESLLDRKKEYFVQVGNRLK</sequence>
<organism evidence="1 2">
    <name type="scientific">Clostridium fessum</name>
    <dbReference type="NCBI Taxonomy" id="2126740"/>
    <lineage>
        <taxon>Bacteria</taxon>
        <taxon>Bacillati</taxon>
        <taxon>Bacillota</taxon>
        <taxon>Clostridia</taxon>
        <taxon>Eubacteriales</taxon>
        <taxon>Clostridiaceae</taxon>
        <taxon>Clostridium</taxon>
    </lineage>
</organism>
<name>A0A2T3FQF4_9CLOT</name>
<evidence type="ECO:0000313" key="1">
    <source>
        <dbReference type="EMBL" id="PST37527.1"/>
    </source>
</evidence>